<dbReference type="Pfam" id="PF26207">
    <property type="entry name" value="Phage_phiTE_015"/>
    <property type="match status" value="1"/>
</dbReference>
<name>A0A4P8HVE2_9BURK</name>
<dbReference type="Proteomes" id="UP000298763">
    <property type="component" value="Chromosome"/>
</dbReference>
<sequence length="131" mass="14618">MRSAFEAWAQKDGHIVRRREDKPEEYLVYETQRRWLIWQAALEHGKTPGGRKSAKEAVEKVGSRTATATATATATRPQVIASDEAAVRNQVLNEVLDAFSALKSRDNTAMDDIMHVIQGLKQKQQAAKNGD</sequence>
<keyword evidence="4" id="KW-1185">Reference proteome</keyword>
<proteinExistence type="predicted"/>
<organism evidence="2 5">
    <name type="scientific">Pseudoduganella umbonata</name>
    <dbReference type="NCBI Taxonomy" id="864828"/>
    <lineage>
        <taxon>Bacteria</taxon>
        <taxon>Pseudomonadati</taxon>
        <taxon>Pseudomonadota</taxon>
        <taxon>Betaproteobacteria</taxon>
        <taxon>Burkholderiales</taxon>
        <taxon>Oxalobacteraceae</taxon>
        <taxon>Telluria group</taxon>
        <taxon>Pseudoduganella</taxon>
    </lineage>
</organism>
<evidence type="ECO:0000313" key="2">
    <source>
        <dbReference type="EMBL" id="MBB3223147.1"/>
    </source>
</evidence>
<evidence type="ECO:0000313" key="3">
    <source>
        <dbReference type="EMBL" id="QCP13913.1"/>
    </source>
</evidence>
<gene>
    <name evidence="3" type="ORF">FCL38_28440</name>
    <name evidence="2" type="ORF">FHS02_003990</name>
</gene>
<accession>A0A4P8HVE2</accession>
<feature type="compositionally biased region" description="Basic and acidic residues" evidence="1">
    <location>
        <begin position="53"/>
        <end position="62"/>
    </location>
</feature>
<dbReference type="Proteomes" id="UP000584325">
    <property type="component" value="Unassembled WGS sequence"/>
</dbReference>
<evidence type="ECO:0000313" key="4">
    <source>
        <dbReference type="Proteomes" id="UP000298763"/>
    </source>
</evidence>
<dbReference type="OrthoDB" id="8703479at2"/>
<dbReference type="AlphaFoldDB" id="A0A4P8HVE2"/>
<reference evidence="2 5" key="2">
    <citation type="submission" date="2020-08" db="EMBL/GenBank/DDBJ databases">
        <title>Genomic Encyclopedia of Type Strains, Phase III (KMG-III): the genomes of soil and plant-associated and newly described type strains.</title>
        <authorList>
            <person name="Whitman W."/>
        </authorList>
    </citation>
    <scope>NUCLEOTIDE SEQUENCE [LARGE SCALE GENOMIC DNA]</scope>
    <source>
        <strain evidence="2 5">CECT 7753</strain>
    </source>
</reference>
<dbReference type="EMBL" id="JACHXS010000008">
    <property type="protein sequence ID" value="MBB3223147.1"/>
    <property type="molecule type" value="Genomic_DNA"/>
</dbReference>
<dbReference type="EMBL" id="CP040017">
    <property type="protein sequence ID" value="QCP13913.1"/>
    <property type="molecule type" value="Genomic_DNA"/>
</dbReference>
<protein>
    <submittedName>
        <fullName evidence="2">Uncharacterized protein</fullName>
    </submittedName>
</protein>
<feature type="region of interest" description="Disordered" evidence="1">
    <location>
        <begin position="45"/>
        <end position="73"/>
    </location>
</feature>
<reference evidence="3 4" key="1">
    <citation type="submission" date="2019-05" db="EMBL/GenBank/DDBJ databases">
        <title>Draft Genome Sequences of Six Type Strains of the Genus Massilia.</title>
        <authorList>
            <person name="Miess H."/>
            <person name="Frediansyhah A."/>
            <person name="Gross H."/>
        </authorList>
    </citation>
    <scope>NUCLEOTIDE SEQUENCE [LARGE SCALE GENOMIC DNA]</scope>
    <source>
        <strain evidence="3 4">DSMZ 26121</strain>
    </source>
</reference>
<dbReference type="RefSeq" id="WP_137316689.1">
    <property type="nucleotide sequence ID" value="NZ_CP040017.1"/>
</dbReference>
<evidence type="ECO:0000313" key="5">
    <source>
        <dbReference type="Proteomes" id="UP000584325"/>
    </source>
</evidence>
<dbReference type="InterPro" id="IPR058601">
    <property type="entry name" value="Phage_phiTE_015-like"/>
</dbReference>
<evidence type="ECO:0000256" key="1">
    <source>
        <dbReference type="SAM" id="MobiDB-lite"/>
    </source>
</evidence>